<dbReference type="EMBL" id="CAMXCT030006681">
    <property type="protein sequence ID" value="CAL4805524.1"/>
    <property type="molecule type" value="Genomic_DNA"/>
</dbReference>
<dbReference type="InterPro" id="IPR011990">
    <property type="entry name" value="TPR-like_helical_dom_sf"/>
</dbReference>
<keyword evidence="4" id="KW-0479">Metal-binding</keyword>
<dbReference type="Proteomes" id="UP001152797">
    <property type="component" value="Unassembled WGS sequence"/>
</dbReference>
<comment type="caution">
    <text evidence="7">The sequence shown here is derived from an EMBL/GenBank/DDBJ whole genome shotgun (WGS) entry which is preliminary data.</text>
</comment>
<dbReference type="PRINTS" id="PR01415">
    <property type="entry name" value="ANKYRIN"/>
</dbReference>
<dbReference type="SUPFAM" id="SSF57850">
    <property type="entry name" value="RING/U-box"/>
    <property type="match status" value="1"/>
</dbReference>
<dbReference type="InterPro" id="IPR013083">
    <property type="entry name" value="Znf_RING/FYVE/PHD"/>
</dbReference>
<dbReference type="InterPro" id="IPR001279">
    <property type="entry name" value="Metallo-B-lactamas"/>
</dbReference>
<dbReference type="SMART" id="SM00849">
    <property type="entry name" value="Lactamase_B"/>
    <property type="match status" value="1"/>
</dbReference>
<reference evidence="8" key="2">
    <citation type="submission" date="2024-04" db="EMBL/GenBank/DDBJ databases">
        <authorList>
            <person name="Chen Y."/>
            <person name="Shah S."/>
            <person name="Dougan E. K."/>
            <person name="Thang M."/>
            <person name="Chan C."/>
        </authorList>
    </citation>
    <scope>NUCLEOTIDE SEQUENCE [LARGE SCALE GENOMIC DNA]</scope>
</reference>
<dbReference type="SUPFAM" id="SSF56281">
    <property type="entry name" value="Metallo-hydrolase/oxidoreductase"/>
    <property type="match status" value="1"/>
</dbReference>
<dbReference type="Pfam" id="PF12796">
    <property type="entry name" value="Ank_2"/>
    <property type="match status" value="3"/>
</dbReference>
<dbReference type="SMART" id="SM00184">
    <property type="entry name" value="RING"/>
    <property type="match status" value="1"/>
</dbReference>
<organism evidence="7">
    <name type="scientific">Cladocopium goreaui</name>
    <dbReference type="NCBI Taxonomy" id="2562237"/>
    <lineage>
        <taxon>Eukaryota</taxon>
        <taxon>Sar</taxon>
        <taxon>Alveolata</taxon>
        <taxon>Dinophyceae</taxon>
        <taxon>Suessiales</taxon>
        <taxon>Symbiodiniaceae</taxon>
        <taxon>Cladocopium</taxon>
    </lineage>
</organism>
<sequence length="969" mass="102832">MADLLICAVCLEEVLPEERRSRATGCVHVFHWECIRKWFRVKAACPVCNKSLLEEGIFEVDPVSGKSFYHRIRPEGVRGSLHSAAAAGNVADIQRLIAGGASVNRSTLGGVAPLHMAAHNGHAEAIARLLSARAGVNQLAPGGTTALYIAAQGQHADAVARLLAGGAAVNLAVEGGGTALHVAAQNGHTEVVAWLLAGNAEVDALMEGGITALFLAAQSGHIDVIVRLLAQGASVNIAAGNGATALHYAALHGHAESVARLLVARADVNETTRSGGTALHVAAQGGHTEAVAWLLAGRADVHKEMLGGSTALYMASVGGHSEVIAWLLAKQAHVETSGANVERHCPLYAAVRGGHAEAVSRLLAGGANPNYNKRGPTPLRSAVLHGHTEVIGRLLSGGAAVNADDVWAALLLGNLRGARRLAKATGYSWAVVRRGCWLVTGVMGACTLTYMLSGAILQRALAELILIEGVKPLCATVNACENANRWLWAVRLLSRMHPAGLQVGLVTCSAAISACEKCGLWDGAANLLSHMFLSQVQPSVTTFNAVITASERLSHWLPALGLLSAMLARSLSADLISINSALIACERQRQPAAVKVLDSLSSELWCFLTQTAQKHRQKKRSMYELRLQQTSTHRSLNAIWVVDAVLGQPEDLPQLADVERVHPKVIRILGQNPGQLTLQGTNTYLVGDGAERILIDTSDGNSSWWSLVEQVLLEEGAAITQVVLTHGHYDHVGGLPLVRSAFPKAQVWKWLPCVLGDQDCEQFSPGSLAQAFSAGRRKHSCGCDGQVPEDCQTLFDGQELPVGDSILRVLFTPGHSVDSVSLLLEEASQVEAIFTGDSVLGGRTARFSTLVEYNKSLGRLLRLAMDSRHVILLPGHGDVVDSDSKEYLQSILRMQTTREKAILRTLQVAPGTAGDLCMNLYGSGTAAMMAQDLVEQHLEDMVGNCKGGSSTSMSTMRDEGAHSEAKSRT</sequence>
<name>A0A9P1GNU0_9DINO</name>
<evidence type="ECO:0000256" key="3">
    <source>
        <dbReference type="PROSITE-ProRule" id="PRU00023"/>
    </source>
</evidence>
<dbReference type="AlphaFoldDB" id="A0A9P1GNU0"/>
<keyword evidence="10" id="KW-1185">Reference proteome</keyword>
<keyword evidence="4" id="KW-0862">Zinc</keyword>
<evidence type="ECO:0000256" key="5">
    <source>
        <dbReference type="SAM" id="MobiDB-lite"/>
    </source>
</evidence>
<dbReference type="Pfam" id="PF13639">
    <property type="entry name" value="zf-RING_2"/>
    <property type="match status" value="1"/>
</dbReference>
<feature type="compositionally biased region" description="Basic and acidic residues" evidence="5">
    <location>
        <begin position="956"/>
        <end position="969"/>
    </location>
</feature>
<dbReference type="InterPro" id="IPR036770">
    <property type="entry name" value="Ankyrin_rpt-contain_sf"/>
</dbReference>
<evidence type="ECO:0000259" key="6">
    <source>
        <dbReference type="PROSITE" id="PS50089"/>
    </source>
</evidence>
<feature type="repeat" description="ANK" evidence="3">
    <location>
        <begin position="175"/>
        <end position="207"/>
    </location>
</feature>
<dbReference type="GO" id="GO:0008270">
    <property type="term" value="F:zinc ion binding"/>
    <property type="evidence" value="ECO:0007669"/>
    <property type="project" value="UniProtKB-KW"/>
</dbReference>
<dbReference type="GO" id="GO:0005737">
    <property type="term" value="C:cytoplasm"/>
    <property type="evidence" value="ECO:0007669"/>
    <property type="project" value="UniProtKB-ARBA"/>
</dbReference>
<dbReference type="PROSITE" id="PS50089">
    <property type="entry name" value="ZF_RING_2"/>
    <property type="match status" value="1"/>
</dbReference>
<keyword evidence="1" id="KW-0677">Repeat</keyword>
<evidence type="ECO:0000256" key="2">
    <source>
        <dbReference type="ARBA" id="ARBA00023043"/>
    </source>
</evidence>
<gene>
    <name evidence="7" type="ORF">C1SCF055_LOCUS42804</name>
</gene>
<dbReference type="PROSITE" id="PS50088">
    <property type="entry name" value="ANK_REPEAT"/>
    <property type="match status" value="9"/>
</dbReference>
<protein>
    <submittedName>
        <fullName evidence="9">Ankyrin-3 (ANK-3) (Ankyrin-G)</fullName>
    </submittedName>
</protein>
<dbReference type="OrthoDB" id="7464126at2759"/>
<dbReference type="SMART" id="SM00248">
    <property type="entry name" value="ANK"/>
    <property type="match status" value="10"/>
</dbReference>
<feature type="repeat" description="ANK" evidence="3">
    <location>
        <begin position="374"/>
        <end position="406"/>
    </location>
</feature>
<dbReference type="EMBL" id="CAMXCT010006681">
    <property type="protein sequence ID" value="CAI4018212.1"/>
    <property type="molecule type" value="Genomic_DNA"/>
</dbReference>
<accession>A0A9P1GNU0</accession>
<evidence type="ECO:0000313" key="8">
    <source>
        <dbReference type="EMBL" id="CAL1171587.1"/>
    </source>
</evidence>
<feature type="region of interest" description="Disordered" evidence="5">
    <location>
        <begin position="944"/>
        <end position="969"/>
    </location>
</feature>
<feature type="repeat" description="ANK" evidence="3">
    <location>
        <begin position="241"/>
        <end position="273"/>
    </location>
</feature>
<evidence type="ECO:0000313" key="9">
    <source>
        <dbReference type="EMBL" id="CAL4805524.1"/>
    </source>
</evidence>
<feature type="repeat" description="ANK" evidence="3">
    <location>
        <begin position="307"/>
        <end position="339"/>
    </location>
</feature>
<evidence type="ECO:0000256" key="1">
    <source>
        <dbReference type="ARBA" id="ARBA00022737"/>
    </source>
</evidence>
<dbReference type="PROSITE" id="PS50297">
    <property type="entry name" value="ANK_REP_REGION"/>
    <property type="match status" value="8"/>
</dbReference>
<dbReference type="SUPFAM" id="SSF48403">
    <property type="entry name" value="Ankyrin repeat"/>
    <property type="match status" value="1"/>
</dbReference>
<dbReference type="InterPro" id="IPR036866">
    <property type="entry name" value="RibonucZ/Hydroxyglut_hydro"/>
</dbReference>
<dbReference type="InterPro" id="IPR001841">
    <property type="entry name" value="Znf_RING"/>
</dbReference>
<dbReference type="Gene3D" id="3.30.40.10">
    <property type="entry name" value="Zinc/RING finger domain, C3HC4 (zinc finger)"/>
    <property type="match status" value="1"/>
</dbReference>
<dbReference type="Gene3D" id="1.25.40.20">
    <property type="entry name" value="Ankyrin repeat-containing domain"/>
    <property type="match status" value="4"/>
</dbReference>
<evidence type="ECO:0000313" key="10">
    <source>
        <dbReference type="Proteomes" id="UP001152797"/>
    </source>
</evidence>
<feature type="repeat" description="ANK" evidence="3">
    <location>
        <begin position="208"/>
        <end position="240"/>
    </location>
</feature>
<dbReference type="PANTHER" id="PTHR24198">
    <property type="entry name" value="ANKYRIN REPEAT AND PROTEIN KINASE DOMAIN-CONTAINING PROTEIN"/>
    <property type="match status" value="1"/>
</dbReference>
<reference evidence="7" key="1">
    <citation type="submission" date="2022-10" db="EMBL/GenBank/DDBJ databases">
        <authorList>
            <person name="Chen Y."/>
            <person name="Dougan E. K."/>
            <person name="Chan C."/>
            <person name="Rhodes N."/>
            <person name="Thang M."/>
        </authorList>
    </citation>
    <scope>NUCLEOTIDE SEQUENCE</scope>
</reference>
<feature type="repeat" description="ANK" evidence="3">
    <location>
        <begin position="342"/>
        <end position="374"/>
    </location>
</feature>
<dbReference type="CDD" id="cd07722">
    <property type="entry name" value="LACTB2-like_MBL-fold"/>
    <property type="match status" value="1"/>
</dbReference>
<dbReference type="InterPro" id="IPR002110">
    <property type="entry name" value="Ankyrin_rpt"/>
</dbReference>
<keyword evidence="2 3" id="KW-0040">ANK repeat</keyword>
<dbReference type="Pfam" id="PF00023">
    <property type="entry name" value="Ank"/>
    <property type="match status" value="1"/>
</dbReference>
<dbReference type="PANTHER" id="PTHR24198:SF165">
    <property type="entry name" value="ANKYRIN REPEAT-CONTAINING PROTEIN-RELATED"/>
    <property type="match status" value="1"/>
</dbReference>
<feature type="repeat" description="ANK" evidence="3">
    <location>
        <begin position="142"/>
        <end position="174"/>
    </location>
</feature>
<evidence type="ECO:0000256" key="4">
    <source>
        <dbReference type="PROSITE-ProRule" id="PRU00175"/>
    </source>
</evidence>
<dbReference type="Gene3D" id="1.25.40.10">
    <property type="entry name" value="Tetratricopeptide repeat domain"/>
    <property type="match status" value="1"/>
</dbReference>
<dbReference type="Pfam" id="PF00753">
    <property type="entry name" value="Lactamase_B"/>
    <property type="match status" value="1"/>
</dbReference>
<dbReference type="Gene3D" id="3.60.15.10">
    <property type="entry name" value="Ribonuclease Z/Hydroxyacylglutathione hydrolase-like"/>
    <property type="match status" value="1"/>
</dbReference>
<keyword evidence="4" id="KW-0863">Zinc-finger</keyword>
<dbReference type="EMBL" id="CAMXCT020006681">
    <property type="protein sequence ID" value="CAL1171587.1"/>
    <property type="molecule type" value="Genomic_DNA"/>
</dbReference>
<evidence type="ECO:0000313" key="7">
    <source>
        <dbReference type="EMBL" id="CAI4018212.1"/>
    </source>
</evidence>
<dbReference type="InterPro" id="IPR047921">
    <property type="entry name" value="LACTB2-like_MBL-fold"/>
</dbReference>
<feature type="domain" description="RING-type" evidence="6">
    <location>
        <begin position="7"/>
        <end position="49"/>
    </location>
</feature>
<feature type="repeat" description="ANK" evidence="3">
    <location>
        <begin position="274"/>
        <end position="302"/>
    </location>
</feature>
<proteinExistence type="predicted"/>
<feature type="repeat" description="ANK" evidence="3">
    <location>
        <begin position="109"/>
        <end position="141"/>
    </location>
</feature>